<reference evidence="3" key="1">
    <citation type="journal article" date="2019" name="Int. J. Syst. Evol. Microbiol.">
        <title>The Global Catalogue of Microorganisms (GCM) 10K type strain sequencing project: providing services to taxonomists for standard genome sequencing and annotation.</title>
        <authorList>
            <consortium name="The Broad Institute Genomics Platform"/>
            <consortium name="The Broad Institute Genome Sequencing Center for Infectious Disease"/>
            <person name="Wu L."/>
            <person name="Ma J."/>
        </authorList>
    </citation>
    <scope>NUCLEOTIDE SEQUENCE [LARGE SCALE GENOMIC DNA]</scope>
    <source>
        <strain evidence="3">JCM 17688</strain>
    </source>
</reference>
<dbReference type="EMBL" id="BAABFR010000141">
    <property type="protein sequence ID" value="GAA4405611.1"/>
    <property type="molecule type" value="Genomic_DNA"/>
</dbReference>
<name>A0ABP8KEW6_9ACTN</name>
<evidence type="ECO:0000313" key="3">
    <source>
        <dbReference type="Proteomes" id="UP001500635"/>
    </source>
</evidence>
<proteinExistence type="predicted"/>
<dbReference type="Proteomes" id="UP001500635">
    <property type="component" value="Unassembled WGS sequence"/>
</dbReference>
<accession>A0ABP8KEW6</accession>
<comment type="caution">
    <text evidence="2">The sequence shown here is derived from an EMBL/GenBank/DDBJ whole genome shotgun (WGS) entry which is preliminary data.</text>
</comment>
<protein>
    <submittedName>
        <fullName evidence="2">Uncharacterized protein</fullName>
    </submittedName>
</protein>
<organism evidence="2 3">
    <name type="scientific">Tsukamurella soli</name>
    <dbReference type="NCBI Taxonomy" id="644556"/>
    <lineage>
        <taxon>Bacteria</taxon>
        <taxon>Bacillati</taxon>
        <taxon>Actinomycetota</taxon>
        <taxon>Actinomycetes</taxon>
        <taxon>Mycobacteriales</taxon>
        <taxon>Tsukamurellaceae</taxon>
        <taxon>Tsukamurella</taxon>
    </lineage>
</organism>
<evidence type="ECO:0000256" key="1">
    <source>
        <dbReference type="SAM" id="MobiDB-lite"/>
    </source>
</evidence>
<sequence length="60" mass="6094">MRTLVTSTPRWSATPPATPPITRPPDRRYIRGGETGGYETGADGAECAAGVSDAGCAGDA</sequence>
<gene>
    <name evidence="2" type="ORF">GCM10023147_48860</name>
</gene>
<feature type="region of interest" description="Disordered" evidence="1">
    <location>
        <begin position="1"/>
        <end position="45"/>
    </location>
</feature>
<feature type="compositionally biased region" description="Polar residues" evidence="1">
    <location>
        <begin position="1"/>
        <end position="11"/>
    </location>
</feature>
<keyword evidence="3" id="KW-1185">Reference proteome</keyword>
<evidence type="ECO:0000313" key="2">
    <source>
        <dbReference type="EMBL" id="GAA4405611.1"/>
    </source>
</evidence>